<dbReference type="EMBL" id="JAXCGZ010023002">
    <property type="protein sequence ID" value="KAK7019357.1"/>
    <property type="molecule type" value="Genomic_DNA"/>
</dbReference>
<sequence>MEQQQFNTGNQFIFQTYPLVINIQDGKQGAKNSTPKVSSIEINIFPHQEHLLIIMVGLREFIPEQKKQPIEQAFGSLKAQLDFEDASNQINLALYTFQDAINLFRCPVEVLTPLLVDSPLDAPLGTLIILSV</sequence>
<evidence type="ECO:0000313" key="3">
    <source>
        <dbReference type="Proteomes" id="UP001381693"/>
    </source>
</evidence>
<dbReference type="Proteomes" id="UP001381693">
    <property type="component" value="Unassembled WGS sequence"/>
</dbReference>
<keyword evidence="3" id="KW-1185">Reference proteome</keyword>
<comment type="caution">
    <text evidence="2">The sequence shown here is derived from an EMBL/GenBank/DDBJ whole genome shotgun (WGS) entry which is preliminary data.</text>
</comment>
<organism evidence="2 3">
    <name type="scientific">Halocaridina rubra</name>
    <name type="common">Hawaiian red shrimp</name>
    <dbReference type="NCBI Taxonomy" id="373956"/>
    <lineage>
        <taxon>Eukaryota</taxon>
        <taxon>Metazoa</taxon>
        <taxon>Ecdysozoa</taxon>
        <taxon>Arthropoda</taxon>
        <taxon>Crustacea</taxon>
        <taxon>Multicrustacea</taxon>
        <taxon>Malacostraca</taxon>
        <taxon>Eumalacostraca</taxon>
        <taxon>Eucarida</taxon>
        <taxon>Decapoda</taxon>
        <taxon>Pleocyemata</taxon>
        <taxon>Caridea</taxon>
        <taxon>Atyoidea</taxon>
        <taxon>Atyidae</taxon>
        <taxon>Halocaridina</taxon>
    </lineage>
</organism>
<dbReference type="Pfam" id="PF20302">
    <property type="entry name" value="HisK-N-like"/>
    <property type="match status" value="1"/>
</dbReference>
<proteinExistence type="predicted"/>
<accession>A0AAN8ZXS2</accession>
<name>A0AAN8ZXS2_HALRR</name>
<evidence type="ECO:0000259" key="1">
    <source>
        <dbReference type="Pfam" id="PF20302"/>
    </source>
</evidence>
<gene>
    <name evidence="2" type="ORF">SK128_020209</name>
</gene>
<reference evidence="2 3" key="1">
    <citation type="submission" date="2023-11" db="EMBL/GenBank/DDBJ databases">
        <title>Halocaridina rubra genome assembly.</title>
        <authorList>
            <person name="Smith C."/>
        </authorList>
    </citation>
    <scope>NUCLEOTIDE SEQUENCE [LARGE SCALE GENOMIC DNA]</scope>
    <source>
        <strain evidence="2">EP-1</strain>
        <tissue evidence="2">Whole</tissue>
    </source>
</reference>
<dbReference type="InterPro" id="IPR046873">
    <property type="entry name" value="HisK-N-like"/>
</dbReference>
<feature type="domain" description="MAP3K HisK-N-like globin" evidence="1">
    <location>
        <begin position="43"/>
        <end position="102"/>
    </location>
</feature>
<evidence type="ECO:0000313" key="2">
    <source>
        <dbReference type="EMBL" id="KAK7019357.1"/>
    </source>
</evidence>
<dbReference type="AlphaFoldDB" id="A0AAN8ZXS2"/>
<protein>
    <recommendedName>
        <fullName evidence="1">MAP3K HisK-N-like globin domain-containing protein</fullName>
    </recommendedName>
</protein>